<evidence type="ECO:0000256" key="6">
    <source>
        <dbReference type="ARBA" id="ARBA00022801"/>
    </source>
</evidence>
<dbReference type="eggNOG" id="KOG0017">
    <property type="taxonomic scope" value="Eukaryota"/>
</dbReference>
<dbReference type="EC" id="2.7.7.49" evidence="1"/>
<accession>T1JKV6</accession>
<dbReference type="InterPro" id="IPR050951">
    <property type="entry name" value="Retrovirus_Pol_polyprotein"/>
</dbReference>
<evidence type="ECO:0000259" key="9">
    <source>
        <dbReference type="Pfam" id="PF17921"/>
    </source>
</evidence>
<keyword evidence="3" id="KW-0548">Nucleotidyltransferase</keyword>
<evidence type="ECO:0000256" key="1">
    <source>
        <dbReference type="ARBA" id="ARBA00012493"/>
    </source>
</evidence>
<evidence type="ECO:0000313" key="10">
    <source>
        <dbReference type="EnsemblMetazoa" id="SMAR014486-PA"/>
    </source>
</evidence>
<proteinExistence type="predicted"/>
<evidence type="ECO:0000256" key="3">
    <source>
        <dbReference type="ARBA" id="ARBA00022695"/>
    </source>
</evidence>
<reference evidence="11" key="1">
    <citation type="submission" date="2011-05" db="EMBL/GenBank/DDBJ databases">
        <authorList>
            <person name="Richards S.R."/>
            <person name="Qu J."/>
            <person name="Jiang H."/>
            <person name="Jhangiani S.N."/>
            <person name="Agravi P."/>
            <person name="Goodspeed R."/>
            <person name="Gross S."/>
            <person name="Mandapat C."/>
            <person name="Jackson L."/>
            <person name="Mathew T."/>
            <person name="Pu L."/>
            <person name="Thornton R."/>
            <person name="Saada N."/>
            <person name="Wilczek-Boney K.B."/>
            <person name="Lee S."/>
            <person name="Kovar C."/>
            <person name="Wu Y."/>
            <person name="Scherer S.E."/>
            <person name="Worley K.C."/>
            <person name="Muzny D.M."/>
            <person name="Gibbs R."/>
        </authorList>
    </citation>
    <scope>NUCLEOTIDE SEQUENCE</scope>
    <source>
        <strain evidence="11">Brora</strain>
    </source>
</reference>
<dbReference type="GO" id="GO:0003964">
    <property type="term" value="F:RNA-directed DNA polymerase activity"/>
    <property type="evidence" value="ECO:0007669"/>
    <property type="project" value="UniProtKB-EC"/>
</dbReference>
<keyword evidence="2" id="KW-0808">Transferase</keyword>
<dbReference type="GO" id="GO:0042575">
    <property type="term" value="C:DNA polymerase complex"/>
    <property type="evidence" value="ECO:0007669"/>
    <property type="project" value="UniProtKB-ARBA"/>
</dbReference>
<dbReference type="Pfam" id="PF17917">
    <property type="entry name" value="RT_RNaseH"/>
    <property type="match status" value="1"/>
</dbReference>
<dbReference type="PANTHER" id="PTHR37984:SF5">
    <property type="entry name" value="PROTEIN NYNRIN-LIKE"/>
    <property type="match status" value="1"/>
</dbReference>
<dbReference type="OMA" id="MHEANYS"/>
<dbReference type="HOGENOM" id="CLU_013374_1_0_1"/>
<evidence type="ECO:0000313" key="11">
    <source>
        <dbReference type="Proteomes" id="UP000014500"/>
    </source>
</evidence>
<dbReference type="PANTHER" id="PTHR37984">
    <property type="entry name" value="PROTEIN CBG26694"/>
    <property type="match status" value="1"/>
</dbReference>
<sequence length="485" mass="55897">MSKPLTKLMSEQEKAFKKINDVFCDKNVLLMPDLNKLFVILTDASHVGLGAQVWCNKKQDMVVKPRPVAFAKCLAVVWAIDRFRPHLEYTTFILESDAQALKLLMLTPEPSSRFGCWAEKIQCGAFNILYRQGSQNKVVDALLRAPLPVTEIPITDHVKETEITQFWPDWSENRPNPIGKISEKSEYSCNQEEESEVEEPETLHIALTEILNDIPPTKCEIIETQRSDPVWKKIQNYLNESEEVRQEMNKPIFEEELNDCGNGFKAVIPQSLVKTILFTCHEHPLSSHADRSKTFDRSKHLYYWPRMDPDNYPLTTATSSEIVNKENEVACRFGHPSKIISDNSPQFVSTIYKEFCAKRYITVGSTSTYHSQANPTERTNRDIKMMLAIYTDVHSQWPRYLNEFAYAQLTNKSEATCYFPLHLNTSRMVPLYFNPRSDRWTLSGRRHILSDADKAITLGFSLKRDSPWEIVEAHGREAYNCDVNN</sequence>
<keyword evidence="11" id="KW-1185">Reference proteome</keyword>
<dbReference type="GO" id="GO:0003676">
    <property type="term" value="F:nucleic acid binding"/>
    <property type="evidence" value="ECO:0007669"/>
    <property type="project" value="InterPro"/>
</dbReference>
<reference evidence="10" key="2">
    <citation type="submission" date="2015-02" db="UniProtKB">
        <authorList>
            <consortium name="EnsemblMetazoa"/>
        </authorList>
    </citation>
    <scope>IDENTIFICATION</scope>
</reference>
<evidence type="ECO:0000256" key="4">
    <source>
        <dbReference type="ARBA" id="ARBA00022722"/>
    </source>
</evidence>
<name>T1JKV6_STRMM</name>
<dbReference type="Pfam" id="PF17921">
    <property type="entry name" value="Integrase_H2C2"/>
    <property type="match status" value="1"/>
</dbReference>
<evidence type="ECO:0000256" key="5">
    <source>
        <dbReference type="ARBA" id="ARBA00022759"/>
    </source>
</evidence>
<dbReference type="STRING" id="126957.T1JKV6"/>
<protein>
    <recommendedName>
        <fullName evidence="1">RNA-directed DNA polymerase</fullName>
        <ecNumber evidence="1">2.7.7.49</ecNumber>
    </recommendedName>
</protein>
<dbReference type="InterPro" id="IPR043502">
    <property type="entry name" value="DNA/RNA_pol_sf"/>
</dbReference>
<dbReference type="EnsemblMetazoa" id="SMAR014486-RA">
    <property type="protein sequence ID" value="SMAR014486-PA"/>
    <property type="gene ID" value="SMAR014486"/>
</dbReference>
<dbReference type="InterPro" id="IPR036397">
    <property type="entry name" value="RNaseH_sf"/>
</dbReference>
<keyword evidence="7" id="KW-0695">RNA-directed DNA polymerase</keyword>
<dbReference type="SUPFAM" id="SSF56672">
    <property type="entry name" value="DNA/RNA polymerases"/>
    <property type="match status" value="1"/>
</dbReference>
<dbReference type="EMBL" id="JH431525">
    <property type="status" value="NOT_ANNOTATED_CDS"/>
    <property type="molecule type" value="Genomic_DNA"/>
</dbReference>
<keyword evidence="4" id="KW-0540">Nuclease</keyword>
<dbReference type="PhylomeDB" id="T1JKV6"/>
<dbReference type="InterPro" id="IPR041373">
    <property type="entry name" value="RT_RNaseH"/>
</dbReference>
<dbReference type="InterPro" id="IPR041588">
    <property type="entry name" value="Integrase_H2C2"/>
</dbReference>
<keyword evidence="6" id="KW-0378">Hydrolase</keyword>
<dbReference type="CDD" id="cd09274">
    <property type="entry name" value="RNase_HI_RT_Ty3"/>
    <property type="match status" value="1"/>
</dbReference>
<dbReference type="SUPFAM" id="SSF53098">
    <property type="entry name" value="Ribonuclease H-like"/>
    <property type="match status" value="1"/>
</dbReference>
<keyword evidence="5" id="KW-0255">Endonuclease</keyword>
<dbReference type="Gene3D" id="1.10.340.70">
    <property type="match status" value="1"/>
</dbReference>
<feature type="domain" description="Reverse transcriptase RNase H-like" evidence="8">
    <location>
        <begin position="33"/>
        <end position="122"/>
    </location>
</feature>
<feature type="domain" description="Integrase zinc-binding" evidence="9">
    <location>
        <begin position="268"/>
        <end position="308"/>
    </location>
</feature>
<dbReference type="Gene3D" id="3.30.420.10">
    <property type="entry name" value="Ribonuclease H-like superfamily/Ribonuclease H"/>
    <property type="match status" value="1"/>
</dbReference>
<organism evidence="10 11">
    <name type="scientific">Strigamia maritima</name>
    <name type="common">European centipede</name>
    <name type="synonym">Geophilus maritimus</name>
    <dbReference type="NCBI Taxonomy" id="126957"/>
    <lineage>
        <taxon>Eukaryota</taxon>
        <taxon>Metazoa</taxon>
        <taxon>Ecdysozoa</taxon>
        <taxon>Arthropoda</taxon>
        <taxon>Myriapoda</taxon>
        <taxon>Chilopoda</taxon>
        <taxon>Pleurostigmophora</taxon>
        <taxon>Geophilomorpha</taxon>
        <taxon>Linotaeniidae</taxon>
        <taxon>Strigamia</taxon>
    </lineage>
</organism>
<evidence type="ECO:0000256" key="2">
    <source>
        <dbReference type="ARBA" id="ARBA00022679"/>
    </source>
</evidence>
<evidence type="ECO:0000259" key="8">
    <source>
        <dbReference type="Pfam" id="PF17917"/>
    </source>
</evidence>
<dbReference type="InterPro" id="IPR012337">
    <property type="entry name" value="RNaseH-like_sf"/>
</dbReference>
<dbReference type="AlphaFoldDB" id="T1JKV6"/>
<evidence type="ECO:0000256" key="7">
    <source>
        <dbReference type="ARBA" id="ARBA00022918"/>
    </source>
</evidence>
<dbReference type="Proteomes" id="UP000014500">
    <property type="component" value="Unassembled WGS sequence"/>
</dbReference>